<comment type="caution">
    <text evidence="1">The sequence shown here is derived from an EMBL/GenBank/DDBJ whole genome shotgun (WGS) entry which is preliminary data.</text>
</comment>
<gene>
    <name evidence="1" type="ORF">HPB47_025462</name>
</gene>
<proteinExistence type="predicted"/>
<evidence type="ECO:0000313" key="1">
    <source>
        <dbReference type="EMBL" id="KAG0427480.1"/>
    </source>
</evidence>
<protein>
    <submittedName>
        <fullName evidence="1">Uncharacterized protein</fullName>
    </submittedName>
</protein>
<name>A0AC60Q220_IXOPE</name>
<reference evidence="1 2" key="1">
    <citation type="journal article" date="2020" name="Cell">
        <title>Large-Scale Comparative Analyses of Tick Genomes Elucidate Their Genetic Diversity and Vector Capacities.</title>
        <authorList>
            <consortium name="Tick Genome and Microbiome Consortium (TIGMIC)"/>
            <person name="Jia N."/>
            <person name="Wang J."/>
            <person name="Shi W."/>
            <person name="Du L."/>
            <person name="Sun Y."/>
            <person name="Zhan W."/>
            <person name="Jiang J.F."/>
            <person name="Wang Q."/>
            <person name="Zhang B."/>
            <person name="Ji P."/>
            <person name="Bell-Sakyi L."/>
            <person name="Cui X.M."/>
            <person name="Yuan T.T."/>
            <person name="Jiang B.G."/>
            <person name="Yang W.F."/>
            <person name="Lam T.T."/>
            <person name="Chang Q.C."/>
            <person name="Ding S.J."/>
            <person name="Wang X.J."/>
            <person name="Zhu J.G."/>
            <person name="Ruan X.D."/>
            <person name="Zhao L."/>
            <person name="Wei J.T."/>
            <person name="Ye R.Z."/>
            <person name="Que T.C."/>
            <person name="Du C.H."/>
            <person name="Zhou Y.H."/>
            <person name="Cheng J.X."/>
            <person name="Dai P.F."/>
            <person name="Guo W.B."/>
            <person name="Han X.H."/>
            <person name="Huang E.J."/>
            <person name="Li L.F."/>
            <person name="Wei W."/>
            <person name="Gao Y.C."/>
            <person name="Liu J.Z."/>
            <person name="Shao H.Z."/>
            <person name="Wang X."/>
            <person name="Wang C.C."/>
            <person name="Yang T.C."/>
            <person name="Huo Q.B."/>
            <person name="Li W."/>
            <person name="Chen H.Y."/>
            <person name="Chen S.E."/>
            <person name="Zhou L.G."/>
            <person name="Ni X.B."/>
            <person name="Tian J.H."/>
            <person name="Sheng Y."/>
            <person name="Liu T."/>
            <person name="Pan Y.S."/>
            <person name="Xia L.Y."/>
            <person name="Li J."/>
            <person name="Zhao F."/>
            <person name="Cao W.C."/>
        </authorList>
    </citation>
    <scope>NUCLEOTIDE SEQUENCE [LARGE SCALE GENOMIC DNA]</scope>
    <source>
        <strain evidence="1">Iper-2018</strain>
    </source>
</reference>
<sequence length="367" mass="41107">MLGTAHSAEQTTCGSYRPTSGKSSDLSFLPADPKVSWESKKRNIAPLVPQQSPSTGGCDLSSSGPGPQGSQSPPRSPSRQEPACSSPTPKAASLLPVASPQVTYPRTGSHWVQQIIQLILNSGESAKTYPEFIERAPFLEFQPSLETGRAPRLLRTHSPMGRLPISPKAKFVYVARNPWDCCVSCFHVTREAKECGFQEGTFEEFLDLFLDGQFGFGDYFDHLLSGYERRNEPNVFFVTYEDFQKNKTEVMKRLAHFLGPNYCMMLENDRGYCQKVLEKSTVEYMNGFMRVQQSEILKLSKGNLDPTKPENNDGEQSVLNIIRNGKVGEWKQYFTLENIKKMKAKIDEKTKGSGVMSLWKSFEPSLG</sequence>
<dbReference type="Proteomes" id="UP000805193">
    <property type="component" value="Unassembled WGS sequence"/>
</dbReference>
<organism evidence="1 2">
    <name type="scientific">Ixodes persulcatus</name>
    <name type="common">Taiga tick</name>
    <dbReference type="NCBI Taxonomy" id="34615"/>
    <lineage>
        <taxon>Eukaryota</taxon>
        <taxon>Metazoa</taxon>
        <taxon>Ecdysozoa</taxon>
        <taxon>Arthropoda</taxon>
        <taxon>Chelicerata</taxon>
        <taxon>Arachnida</taxon>
        <taxon>Acari</taxon>
        <taxon>Parasitiformes</taxon>
        <taxon>Ixodida</taxon>
        <taxon>Ixodoidea</taxon>
        <taxon>Ixodidae</taxon>
        <taxon>Ixodinae</taxon>
        <taxon>Ixodes</taxon>
    </lineage>
</organism>
<keyword evidence="2" id="KW-1185">Reference proteome</keyword>
<evidence type="ECO:0000313" key="2">
    <source>
        <dbReference type="Proteomes" id="UP000805193"/>
    </source>
</evidence>
<accession>A0AC60Q220</accession>
<dbReference type="EMBL" id="JABSTQ010009622">
    <property type="protein sequence ID" value="KAG0427480.1"/>
    <property type="molecule type" value="Genomic_DNA"/>
</dbReference>